<dbReference type="Proteomes" id="UP001201273">
    <property type="component" value="Unassembled WGS sequence"/>
</dbReference>
<sequence length="73" mass="8148">MLNPTTKAAVDTAFTRLICRSVTTHEVNAVLSLCGELSQLATRAEQQGWLALAEEMTLWRDQLSRDALRSTEQ</sequence>
<keyword evidence="2" id="KW-1185">Reference proteome</keyword>
<dbReference type="EMBL" id="JAIMJA010000005">
    <property type="protein sequence ID" value="MCE2594431.1"/>
    <property type="molecule type" value="Genomic_DNA"/>
</dbReference>
<evidence type="ECO:0000313" key="2">
    <source>
        <dbReference type="Proteomes" id="UP001201273"/>
    </source>
</evidence>
<gene>
    <name evidence="1" type="ORF">K6Y31_06350</name>
</gene>
<protein>
    <submittedName>
        <fullName evidence="1">Uncharacterized protein</fullName>
    </submittedName>
</protein>
<reference evidence="1 2" key="1">
    <citation type="journal article" date="2022" name="Environ. Microbiol. Rep.">
        <title>Eco-phylogenetic analyses reveal divergent evolution of vitamin B12 metabolism in the marine bacterial family 'Psychromonadaceae'.</title>
        <authorList>
            <person name="Jin X."/>
            <person name="Yang Y."/>
            <person name="Cao H."/>
            <person name="Gao B."/>
            <person name="Zhao Z."/>
        </authorList>
    </citation>
    <scope>NUCLEOTIDE SEQUENCE [LARGE SCALE GENOMIC DNA]</scope>
    <source>
        <strain evidence="1 2">MKS20</strain>
    </source>
</reference>
<accession>A0ABS8WA17</accession>
<organism evidence="1 2">
    <name type="scientific">Motilimonas cestriensis</name>
    <dbReference type="NCBI Taxonomy" id="2742685"/>
    <lineage>
        <taxon>Bacteria</taxon>
        <taxon>Pseudomonadati</taxon>
        <taxon>Pseudomonadota</taxon>
        <taxon>Gammaproteobacteria</taxon>
        <taxon>Alteromonadales</taxon>
        <taxon>Alteromonadales genera incertae sedis</taxon>
        <taxon>Motilimonas</taxon>
    </lineage>
</organism>
<dbReference type="RefSeq" id="WP_233051971.1">
    <property type="nucleotide sequence ID" value="NZ_JAIMJA010000005.1"/>
</dbReference>
<evidence type="ECO:0000313" key="1">
    <source>
        <dbReference type="EMBL" id="MCE2594431.1"/>
    </source>
</evidence>
<name>A0ABS8WA17_9GAMM</name>
<proteinExistence type="predicted"/>
<comment type="caution">
    <text evidence="1">The sequence shown here is derived from an EMBL/GenBank/DDBJ whole genome shotgun (WGS) entry which is preliminary data.</text>
</comment>